<evidence type="ECO:0008006" key="5">
    <source>
        <dbReference type="Google" id="ProtNLM"/>
    </source>
</evidence>
<keyword evidence="2" id="KW-1133">Transmembrane helix</keyword>
<dbReference type="EMBL" id="AZFH01000031">
    <property type="protein sequence ID" value="KRL81797.1"/>
    <property type="molecule type" value="Genomic_DNA"/>
</dbReference>
<proteinExistence type="predicted"/>
<reference evidence="3 4" key="1">
    <citation type="journal article" date="2015" name="Genome Announc.">
        <title>Expanding the biotechnology potential of lactobacilli through comparative genomics of 213 strains and associated genera.</title>
        <authorList>
            <person name="Sun Z."/>
            <person name="Harris H.M."/>
            <person name="McCann A."/>
            <person name="Guo C."/>
            <person name="Argimon S."/>
            <person name="Zhang W."/>
            <person name="Yang X."/>
            <person name="Jeffery I.B."/>
            <person name="Cooney J.C."/>
            <person name="Kagawa T.F."/>
            <person name="Liu W."/>
            <person name="Song Y."/>
            <person name="Salvetti E."/>
            <person name="Wrobel A."/>
            <person name="Rasinkangas P."/>
            <person name="Parkhill J."/>
            <person name="Rea M.C."/>
            <person name="O'Sullivan O."/>
            <person name="Ritari J."/>
            <person name="Douillard F.P."/>
            <person name="Paul Ross R."/>
            <person name="Yang R."/>
            <person name="Briner A.E."/>
            <person name="Felis G.E."/>
            <person name="de Vos W.M."/>
            <person name="Barrangou R."/>
            <person name="Klaenhammer T.R."/>
            <person name="Caufield P.W."/>
            <person name="Cui Y."/>
            <person name="Zhang H."/>
            <person name="O'Toole P.W."/>
        </authorList>
    </citation>
    <scope>NUCLEOTIDE SEQUENCE [LARGE SCALE GENOMIC DNA]</scope>
    <source>
        <strain evidence="3 4">DSM 15833</strain>
    </source>
</reference>
<feature type="transmembrane region" description="Helical" evidence="2">
    <location>
        <begin position="98"/>
        <end position="117"/>
    </location>
</feature>
<dbReference type="AlphaFoldDB" id="A0A0R1TTT6"/>
<dbReference type="OrthoDB" id="9765386at2"/>
<name>A0A0R1TTT6_9LACO</name>
<evidence type="ECO:0000313" key="4">
    <source>
        <dbReference type="Proteomes" id="UP000051048"/>
    </source>
</evidence>
<dbReference type="Proteomes" id="UP000051048">
    <property type="component" value="Unassembled WGS sequence"/>
</dbReference>
<evidence type="ECO:0000256" key="2">
    <source>
        <dbReference type="SAM" id="Phobius"/>
    </source>
</evidence>
<dbReference type="PATRIC" id="fig|1423740.3.peg.1500"/>
<keyword evidence="2" id="KW-0472">Membrane</keyword>
<sequence>MVSVKEEKKRIDYLLERDNVTDKQLDAVYQEALAGLQEVIGDFYLNYSVDGTLNGVDLSRKVTRKDLELLRRQYAKLPDDMEIPESKRADVYVAQGNINLSGLLAGAIGLVMLAAALRSKKIVQRNRKTAVREEISYQSQNMGNLSKNKKRRFKRENKALSEPNYKPNGDVSYIPWQDRLLANSDQAVNRINTKVNKVINQGMTGQDVNGKLFPSSPTQSVNTNLRNEITAIDYKLKRIARTEAARLEDEVTESRFKTEKVKWFDWVTEPGACKKCINLFYDGPYEVGAPDSPRIPDDSHPNCRCRRIPHIESEDDEKSDSTKRKAFLAGAVSASSNKSEDEGSANDSKEKNGYNGDEDLEWEQATFPSQKSFKGHYKKHGFQFNVSTKEEFLQIATNLLKLDTSSDVLGYQTKDRRVRFDLNNGTYVLGNPETYTVITMFKPDEGVEYYYGEFKKDMEN</sequence>
<comment type="caution">
    <text evidence="3">The sequence shown here is derived from an EMBL/GenBank/DDBJ whole genome shotgun (WGS) entry which is preliminary data.</text>
</comment>
<keyword evidence="2" id="KW-0812">Transmembrane</keyword>
<accession>A0A0R1TTT6</accession>
<gene>
    <name evidence="3" type="ORF">FC36_GL001391</name>
</gene>
<protein>
    <recommendedName>
        <fullName evidence="5">Phage head morphogenesis domain-containing protein</fullName>
    </recommendedName>
</protein>
<evidence type="ECO:0000313" key="3">
    <source>
        <dbReference type="EMBL" id="KRL81797.1"/>
    </source>
</evidence>
<organism evidence="3 4">
    <name type="scientific">Ligilactobacillus equi DSM 15833 = JCM 10991</name>
    <dbReference type="NCBI Taxonomy" id="1423740"/>
    <lineage>
        <taxon>Bacteria</taxon>
        <taxon>Bacillati</taxon>
        <taxon>Bacillota</taxon>
        <taxon>Bacilli</taxon>
        <taxon>Lactobacillales</taxon>
        <taxon>Lactobacillaceae</taxon>
        <taxon>Ligilactobacillus</taxon>
    </lineage>
</organism>
<dbReference type="RefSeq" id="WP_025021018.1">
    <property type="nucleotide sequence ID" value="NZ_AZFH01000031.1"/>
</dbReference>
<evidence type="ECO:0000256" key="1">
    <source>
        <dbReference type="SAM" id="MobiDB-lite"/>
    </source>
</evidence>
<dbReference type="STRING" id="1423740.FC36_GL001391"/>
<feature type="region of interest" description="Disordered" evidence="1">
    <location>
        <begin position="291"/>
        <end position="356"/>
    </location>
</feature>